<gene>
    <name evidence="1" type="ORF">FGO68_gene3856</name>
</gene>
<evidence type="ECO:0000313" key="1">
    <source>
        <dbReference type="EMBL" id="TNV86736.1"/>
    </source>
</evidence>
<proteinExistence type="predicted"/>
<accession>A0A8J8T9U3</accession>
<name>A0A8J8T9U3_HALGN</name>
<evidence type="ECO:0000313" key="2">
    <source>
        <dbReference type="Proteomes" id="UP000785679"/>
    </source>
</evidence>
<comment type="caution">
    <text evidence="1">The sequence shown here is derived from an EMBL/GenBank/DDBJ whole genome shotgun (WGS) entry which is preliminary data.</text>
</comment>
<organism evidence="1 2">
    <name type="scientific">Halteria grandinella</name>
    <dbReference type="NCBI Taxonomy" id="5974"/>
    <lineage>
        <taxon>Eukaryota</taxon>
        <taxon>Sar</taxon>
        <taxon>Alveolata</taxon>
        <taxon>Ciliophora</taxon>
        <taxon>Intramacronucleata</taxon>
        <taxon>Spirotrichea</taxon>
        <taxon>Stichotrichia</taxon>
        <taxon>Sporadotrichida</taxon>
        <taxon>Halteriidae</taxon>
        <taxon>Halteria</taxon>
    </lineage>
</organism>
<dbReference type="EMBL" id="RRYP01000864">
    <property type="protein sequence ID" value="TNV86736.1"/>
    <property type="molecule type" value="Genomic_DNA"/>
</dbReference>
<keyword evidence="2" id="KW-1185">Reference proteome</keyword>
<reference evidence="1" key="1">
    <citation type="submission" date="2019-06" db="EMBL/GenBank/DDBJ databases">
        <authorList>
            <person name="Zheng W."/>
        </authorList>
    </citation>
    <scope>NUCLEOTIDE SEQUENCE</scope>
    <source>
        <strain evidence="1">QDHG01</strain>
    </source>
</reference>
<dbReference type="Proteomes" id="UP000785679">
    <property type="component" value="Unassembled WGS sequence"/>
</dbReference>
<dbReference type="AlphaFoldDB" id="A0A8J8T9U3"/>
<protein>
    <submittedName>
        <fullName evidence="1">Uncharacterized protein</fullName>
    </submittedName>
</protein>
<sequence>MQSDIIINNLRFAHHLPYRSPRIVNIHLERLLQCFQRANDIQKRSKAKEFRSSQIKRVPLAFRVTNNIYELSYKVTEPPFMHGLQHQRKHAWETVLRCIRKI</sequence>